<name>A0A7W9BHP5_9RHOB</name>
<evidence type="ECO:0000256" key="7">
    <source>
        <dbReference type="ARBA" id="ARBA00023170"/>
    </source>
</evidence>
<dbReference type="Proteomes" id="UP000535415">
    <property type="component" value="Unassembled WGS sequence"/>
</dbReference>
<protein>
    <submittedName>
        <fullName evidence="14">Polar amino acid transport system substrate-binding protein</fullName>
    </submittedName>
</protein>
<dbReference type="SMART" id="SM00062">
    <property type="entry name" value="PBPb"/>
    <property type="match status" value="1"/>
</dbReference>
<evidence type="ECO:0000313" key="14">
    <source>
        <dbReference type="EMBL" id="MBB5720620.1"/>
    </source>
</evidence>
<accession>A0A7W9BHP5</accession>
<dbReference type="EMBL" id="JACIJM010000001">
    <property type="protein sequence ID" value="MBB5720620.1"/>
    <property type="molecule type" value="Genomic_DNA"/>
</dbReference>
<feature type="domain" description="Solute-binding protein family 3/N-terminal" evidence="12">
    <location>
        <begin position="27"/>
        <end position="354"/>
    </location>
</feature>
<keyword evidence="6 10" id="KW-0472">Membrane</keyword>
<dbReference type="InterPro" id="IPR001320">
    <property type="entry name" value="Iontro_rcpt_C"/>
</dbReference>
<dbReference type="Gene3D" id="3.40.190.10">
    <property type="entry name" value="Periplasmic binding protein-like II"/>
    <property type="match status" value="3"/>
</dbReference>
<dbReference type="SUPFAM" id="SSF53850">
    <property type="entry name" value="Periplasmic binding protein-like II"/>
    <property type="match status" value="1"/>
</dbReference>
<keyword evidence="5" id="KW-0406">Ion transport</keyword>
<reference evidence="14 15" key="1">
    <citation type="submission" date="2020-08" db="EMBL/GenBank/DDBJ databases">
        <title>Genomic Encyclopedia of Type Strains, Phase IV (KMG-IV): sequencing the most valuable type-strain genomes for metagenomic binning, comparative biology and taxonomic classification.</title>
        <authorList>
            <person name="Goeker M."/>
        </authorList>
    </citation>
    <scope>NUCLEOTIDE SEQUENCE [LARGE SCALE GENOMIC DNA]</scope>
    <source>
        <strain evidence="14 15">DSM 101064</strain>
    </source>
</reference>
<sequence length="358" mass="39556">MRFLMIIIGIYVSLWTTVATAQTPDVSLTIGTVTREPFSFETPEGHSGFSIDLLNAAVETIGMSVSYQSFDSFAEMLTAVETGMVDAAISNISITAERERLMDFTQPIFDGGVQVMLRSDASASSSIFSVILTRDIGLLVLSAVLLLLAGGMLMYLFERKHQPYFDHNPKDAVFPAFWWALNLVVNGGFEERVPQSKPGRAFGVLLVIGSLFIVSIFVAQITAALTVNAIQDNVDSLSDLDGRSVGTIQMSTTSAFLDDRGIAHFEFAGLEELFVAFETKQIEAVVFDGPILAHYVDNTGLGKSRLLERIYRPEKYGMVFTEGSLYREPVDQAFLRLREDGTYQDLITKWFGPAYSIR</sequence>
<dbReference type="SUPFAM" id="SSF81324">
    <property type="entry name" value="Voltage-gated potassium channels"/>
    <property type="match status" value="1"/>
</dbReference>
<dbReference type="RefSeq" id="WP_183524263.1">
    <property type="nucleotide sequence ID" value="NZ_JACIJM010000001.1"/>
</dbReference>
<keyword evidence="2" id="KW-0813">Transport</keyword>
<feature type="signal peptide" evidence="11">
    <location>
        <begin position="1"/>
        <end position="21"/>
    </location>
</feature>
<dbReference type="Gene3D" id="1.10.287.70">
    <property type="match status" value="1"/>
</dbReference>
<comment type="caution">
    <text evidence="14">The sequence shown here is derived from an EMBL/GenBank/DDBJ whole genome shotgun (WGS) entry which is preliminary data.</text>
</comment>
<dbReference type="Pfam" id="PF00060">
    <property type="entry name" value="Lig_chan"/>
    <property type="match status" value="1"/>
</dbReference>
<evidence type="ECO:0000256" key="9">
    <source>
        <dbReference type="ARBA" id="ARBA00023303"/>
    </source>
</evidence>
<evidence type="ECO:0000259" key="13">
    <source>
        <dbReference type="SMART" id="SM00079"/>
    </source>
</evidence>
<comment type="subcellular location">
    <subcellularLocation>
        <location evidence="1">Membrane</location>
        <topology evidence="1">Multi-pass membrane protein</topology>
    </subcellularLocation>
</comment>
<keyword evidence="7" id="KW-0675">Receptor</keyword>
<dbReference type="AlphaFoldDB" id="A0A7W9BHP5"/>
<proteinExistence type="predicted"/>
<evidence type="ECO:0000256" key="8">
    <source>
        <dbReference type="ARBA" id="ARBA00023180"/>
    </source>
</evidence>
<keyword evidence="15" id="KW-1185">Reference proteome</keyword>
<dbReference type="GO" id="GO:0016020">
    <property type="term" value="C:membrane"/>
    <property type="evidence" value="ECO:0007669"/>
    <property type="project" value="UniProtKB-SubCell"/>
</dbReference>
<keyword evidence="11" id="KW-0732">Signal</keyword>
<dbReference type="Pfam" id="PF00497">
    <property type="entry name" value="SBP_bac_3"/>
    <property type="match status" value="1"/>
</dbReference>
<dbReference type="SMART" id="SM00079">
    <property type="entry name" value="PBPe"/>
    <property type="match status" value="1"/>
</dbReference>
<keyword evidence="3 10" id="KW-0812">Transmembrane</keyword>
<evidence type="ECO:0000256" key="4">
    <source>
        <dbReference type="ARBA" id="ARBA00022989"/>
    </source>
</evidence>
<feature type="transmembrane region" description="Helical" evidence="10">
    <location>
        <begin position="202"/>
        <end position="225"/>
    </location>
</feature>
<dbReference type="InterPro" id="IPR015683">
    <property type="entry name" value="Ionotropic_Glu_rcpt"/>
</dbReference>
<evidence type="ECO:0000256" key="2">
    <source>
        <dbReference type="ARBA" id="ARBA00022448"/>
    </source>
</evidence>
<dbReference type="GO" id="GO:0015276">
    <property type="term" value="F:ligand-gated monoatomic ion channel activity"/>
    <property type="evidence" value="ECO:0007669"/>
    <property type="project" value="InterPro"/>
</dbReference>
<keyword evidence="8" id="KW-0325">Glycoprotein</keyword>
<evidence type="ECO:0000256" key="6">
    <source>
        <dbReference type="ARBA" id="ARBA00023136"/>
    </source>
</evidence>
<evidence type="ECO:0000313" key="15">
    <source>
        <dbReference type="Proteomes" id="UP000535415"/>
    </source>
</evidence>
<dbReference type="PANTHER" id="PTHR18966">
    <property type="entry name" value="IONOTROPIC GLUTAMATE RECEPTOR"/>
    <property type="match status" value="1"/>
</dbReference>
<evidence type="ECO:0000259" key="12">
    <source>
        <dbReference type="SMART" id="SM00062"/>
    </source>
</evidence>
<evidence type="ECO:0000256" key="1">
    <source>
        <dbReference type="ARBA" id="ARBA00004141"/>
    </source>
</evidence>
<feature type="transmembrane region" description="Helical" evidence="10">
    <location>
        <begin position="136"/>
        <end position="157"/>
    </location>
</feature>
<dbReference type="InterPro" id="IPR001638">
    <property type="entry name" value="Solute-binding_3/MltF_N"/>
</dbReference>
<evidence type="ECO:0000256" key="3">
    <source>
        <dbReference type="ARBA" id="ARBA00022692"/>
    </source>
</evidence>
<organism evidence="14 15">
    <name type="scientific">Yoonia ponticola</name>
    <dbReference type="NCBI Taxonomy" id="1524255"/>
    <lineage>
        <taxon>Bacteria</taxon>
        <taxon>Pseudomonadati</taxon>
        <taxon>Pseudomonadota</taxon>
        <taxon>Alphaproteobacteria</taxon>
        <taxon>Rhodobacterales</taxon>
        <taxon>Paracoccaceae</taxon>
        <taxon>Yoonia</taxon>
    </lineage>
</organism>
<evidence type="ECO:0000256" key="11">
    <source>
        <dbReference type="SAM" id="SignalP"/>
    </source>
</evidence>
<gene>
    <name evidence="14" type="ORF">FHS72_000224</name>
</gene>
<keyword evidence="4 10" id="KW-1133">Transmembrane helix</keyword>
<evidence type="ECO:0000256" key="5">
    <source>
        <dbReference type="ARBA" id="ARBA00023065"/>
    </source>
</evidence>
<evidence type="ECO:0000256" key="10">
    <source>
        <dbReference type="SAM" id="Phobius"/>
    </source>
</evidence>
<keyword evidence="9" id="KW-0407">Ion channel</keyword>
<feature type="domain" description="Ionotropic glutamate receptor C-terminal" evidence="13">
    <location>
        <begin position="27"/>
        <end position="353"/>
    </location>
</feature>
<feature type="chain" id="PRO_5031016768" evidence="11">
    <location>
        <begin position="22"/>
        <end position="358"/>
    </location>
</feature>